<proteinExistence type="predicted"/>
<reference evidence="3" key="1">
    <citation type="submission" date="2020-07" db="EMBL/GenBank/DDBJ databases">
        <title>Genome Sequences for Panteoa spp. that cause Center Rot in Onions.</title>
        <authorList>
            <person name="Asselin J.A."/>
            <person name="Helmann T."/>
            <person name="Beer S."/>
            <person name="Stodghill P."/>
        </authorList>
    </citation>
    <scope>NUCLEOTIDE SEQUENCE</scope>
    <source>
        <strain evidence="3">OC5a</strain>
    </source>
</reference>
<dbReference type="Proteomes" id="UP000663901">
    <property type="component" value="Chromosome"/>
</dbReference>
<dbReference type="GeneID" id="57268256"/>
<gene>
    <name evidence="3" type="ORF">H0Z12_12325</name>
</gene>
<name>A0A8A4K9L7_PANAN</name>
<keyword evidence="2" id="KW-1133">Transmembrane helix</keyword>
<evidence type="ECO:0000313" key="4">
    <source>
        <dbReference type="Proteomes" id="UP000663901"/>
    </source>
</evidence>
<keyword evidence="2" id="KW-0472">Membrane</keyword>
<evidence type="ECO:0000256" key="1">
    <source>
        <dbReference type="SAM" id="MobiDB-lite"/>
    </source>
</evidence>
<feature type="transmembrane region" description="Helical" evidence="2">
    <location>
        <begin position="20"/>
        <end position="45"/>
    </location>
</feature>
<protein>
    <submittedName>
        <fullName evidence="3">Uncharacterized protein</fullName>
    </submittedName>
</protein>
<feature type="region of interest" description="Disordered" evidence="1">
    <location>
        <begin position="103"/>
        <end position="139"/>
    </location>
</feature>
<feature type="transmembrane region" description="Helical" evidence="2">
    <location>
        <begin position="57"/>
        <end position="76"/>
    </location>
</feature>
<evidence type="ECO:0000313" key="3">
    <source>
        <dbReference type="EMBL" id="QTC44531.1"/>
    </source>
</evidence>
<keyword evidence="2" id="KW-0812">Transmembrane</keyword>
<sequence length="139" mass="16010">MRDFDHPSFRHARARGRNRLAKPLIVGAVFIVALCLLVMSLWNALLPALIGVKTIGFWQAAGLLLLCRILFGGLGIRPGMFGHARRRMHERWMQMTPEQRDAFMKQRREGFGHRGQHCRDKRRDEQPPSSDDNHAARTE</sequence>
<dbReference type="RefSeq" id="WP_014605837.1">
    <property type="nucleotide sequence ID" value="NZ_CAEI01000088.1"/>
</dbReference>
<dbReference type="AlphaFoldDB" id="A0A8A4K9L7"/>
<evidence type="ECO:0000256" key="2">
    <source>
        <dbReference type="SAM" id="Phobius"/>
    </source>
</evidence>
<organism evidence="3 4">
    <name type="scientific">Pantoea ananas</name>
    <name type="common">Erwinia uredovora</name>
    <dbReference type="NCBI Taxonomy" id="553"/>
    <lineage>
        <taxon>Bacteria</taxon>
        <taxon>Pseudomonadati</taxon>
        <taxon>Pseudomonadota</taxon>
        <taxon>Gammaproteobacteria</taxon>
        <taxon>Enterobacterales</taxon>
        <taxon>Erwiniaceae</taxon>
        <taxon>Pantoea</taxon>
    </lineage>
</organism>
<accession>A0A8A4K9L7</accession>
<dbReference type="EMBL" id="CP059084">
    <property type="protein sequence ID" value="QTC44531.1"/>
    <property type="molecule type" value="Genomic_DNA"/>
</dbReference>